<keyword evidence="3" id="KW-1185">Reference proteome</keyword>
<feature type="domain" description="Spore coat protein X/V" evidence="1">
    <location>
        <begin position="22"/>
        <end position="78"/>
    </location>
</feature>
<proteinExistence type="predicted"/>
<dbReference type="InterPro" id="IPR011428">
    <property type="entry name" value="Spore_coat_X/V"/>
</dbReference>
<dbReference type="EMBL" id="CP015324">
    <property type="protein sequence ID" value="AWG44290.1"/>
    <property type="molecule type" value="Genomic_DNA"/>
</dbReference>
<dbReference type="AlphaFoldDB" id="A0A2S1LZP5"/>
<dbReference type="KEGG" id="beo:BEH_25190"/>
<organism evidence="2 3">
    <name type="scientific">Priestia filamentosa</name>
    <dbReference type="NCBI Taxonomy" id="1402861"/>
    <lineage>
        <taxon>Bacteria</taxon>
        <taxon>Bacillati</taxon>
        <taxon>Bacillota</taxon>
        <taxon>Bacilli</taxon>
        <taxon>Bacillales</taxon>
        <taxon>Bacillaceae</taxon>
        <taxon>Priestia</taxon>
    </lineage>
</organism>
<dbReference type="Proteomes" id="UP000036202">
    <property type="component" value="Plasmid pbeh2"/>
</dbReference>
<feature type="domain" description="Spore coat protein X/V" evidence="1">
    <location>
        <begin position="85"/>
        <end position="142"/>
    </location>
</feature>
<geneLocation type="plasmid" evidence="3">
    <name>pbeh2</name>
</geneLocation>
<name>A0A2S1LZP5_9BACI</name>
<gene>
    <name evidence="2" type="ORF">BEH_25190</name>
</gene>
<dbReference type="GO" id="GO:0030435">
    <property type="term" value="P:sporulation resulting in formation of a cellular spore"/>
    <property type="evidence" value="ECO:0007669"/>
    <property type="project" value="InterPro"/>
</dbReference>
<sequence length="143" mass="15572">MKDNEDSNINQADSFENDYDATVLQDGGLFSSMDQESDEIIWVKDSCNITVTSTDTQAGVSLQVGLQLAIALVLSITIGDTERGESVAQELLQYFNSDQTNKQKILICNSKDATVTTTDTDLAINIQVLLQVLVALVVIIDIL</sequence>
<evidence type="ECO:0000313" key="2">
    <source>
        <dbReference type="EMBL" id="AWG44290.1"/>
    </source>
</evidence>
<evidence type="ECO:0000313" key="3">
    <source>
        <dbReference type="Proteomes" id="UP000036202"/>
    </source>
</evidence>
<evidence type="ECO:0000259" key="1">
    <source>
        <dbReference type="Pfam" id="PF07552"/>
    </source>
</evidence>
<dbReference type="GO" id="GO:0031160">
    <property type="term" value="C:spore wall"/>
    <property type="evidence" value="ECO:0007669"/>
    <property type="project" value="InterPro"/>
</dbReference>
<accession>A0A2S1LZP5</accession>
<reference evidence="2 3" key="1">
    <citation type="journal article" date="2015" name="PLoS ONE">
        <title>Genome Sequence of Bacillus endophyticus and Analysis of Its Companion Mechanism in the Ketogulonigenium vulgare-Bacillus Strain Consortium.</title>
        <authorList>
            <person name="Jia N."/>
            <person name="Du J."/>
            <person name="Ding M.Z."/>
            <person name="Gao F."/>
            <person name="Yuan Y.J."/>
        </authorList>
    </citation>
    <scope>NUCLEOTIDE SEQUENCE [LARGE SCALE GENOMIC DNA]</scope>
    <source>
        <strain evidence="2 3">Hbe603</strain>
        <plasmid evidence="3">pbeh2</plasmid>
    </source>
</reference>
<dbReference type="Pfam" id="PF07552">
    <property type="entry name" value="Coat_X"/>
    <property type="match status" value="2"/>
</dbReference>
<protein>
    <recommendedName>
        <fullName evidence="1">Spore coat protein X/V domain-containing protein</fullName>
    </recommendedName>
</protein>
<keyword evidence="2" id="KW-0614">Plasmid</keyword>